<protein>
    <submittedName>
        <fullName evidence="1">Uncharacterized protein</fullName>
    </submittedName>
</protein>
<accession>A0A4S1WM70</accession>
<dbReference type="AlphaFoldDB" id="A0A4S1WM70"/>
<gene>
    <name evidence="1" type="ORF">E5A74_06110</name>
</gene>
<proteinExistence type="predicted"/>
<dbReference type="RefSeq" id="WP_135983383.1">
    <property type="nucleotide sequence ID" value="NZ_JAASQM010000002.1"/>
</dbReference>
<dbReference type="Proteomes" id="UP000309848">
    <property type="component" value="Unassembled WGS sequence"/>
</dbReference>
<reference evidence="1 2" key="1">
    <citation type="submission" date="2019-04" db="EMBL/GenBank/DDBJ databases">
        <title>Sphingomonas psychrotolerans sp. nov., isolated from soil in the Tianshan Mountains, Xinjiang, China.</title>
        <authorList>
            <person name="Luo Y."/>
            <person name="Sheng H."/>
        </authorList>
    </citation>
    <scope>NUCLEOTIDE SEQUENCE [LARGE SCALE GENOMIC DNA]</scope>
    <source>
        <strain evidence="1 2">KIS18-15</strain>
    </source>
</reference>
<evidence type="ECO:0000313" key="1">
    <source>
        <dbReference type="EMBL" id="TGX44369.1"/>
    </source>
</evidence>
<comment type="caution">
    <text evidence="1">The sequence shown here is derived from an EMBL/GenBank/DDBJ whole genome shotgun (WGS) entry which is preliminary data.</text>
</comment>
<keyword evidence="2" id="KW-1185">Reference proteome</keyword>
<evidence type="ECO:0000313" key="2">
    <source>
        <dbReference type="Proteomes" id="UP000309848"/>
    </source>
</evidence>
<sequence>MTEPDREYLERRLELCRAKAAQTEEPGIACVYRNFAAQYARALADLDTIQSPPGDASNGRFMLQS</sequence>
<dbReference type="EMBL" id="SRXU01000002">
    <property type="protein sequence ID" value="TGX44369.1"/>
    <property type="molecule type" value="Genomic_DNA"/>
</dbReference>
<organism evidence="1 2">
    <name type="scientific">Sphingomonas naasensis</name>
    <dbReference type="NCBI Taxonomy" id="1344951"/>
    <lineage>
        <taxon>Bacteria</taxon>
        <taxon>Pseudomonadati</taxon>
        <taxon>Pseudomonadota</taxon>
        <taxon>Alphaproteobacteria</taxon>
        <taxon>Sphingomonadales</taxon>
        <taxon>Sphingomonadaceae</taxon>
        <taxon>Sphingomonas</taxon>
    </lineage>
</organism>
<name>A0A4S1WM70_9SPHN</name>